<dbReference type="Proteomes" id="UP000291892">
    <property type="component" value="Unassembled WGS sequence"/>
</dbReference>
<proteinExistence type="predicted"/>
<dbReference type="EMBL" id="SIKX01000008">
    <property type="protein sequence ID" value="TBF01072.1"/>
    <property type="molecule type" value="Genomic_DNA"/>
</dbReference>
<dbReference type="AlphaFoldDB" id="A0AAE8Q420"/>
<organism evidence="1 2">
    <name type="scientific">Rhizobium ruizarguesonis</name>
    <dbReference type="NCBI Taxonomy" id="2081791"/>
    <lineage>
        <taxon>Bacteria</taxon>
        <taxon>Pseudomonadati</taxon>
        <taxon>Pseudomonadota</taxon>
        <taxon>Alphaproteobacteria</taxon>
        <taxon>Hyphomicrobiales</taxon>
        <taxon>Rhizobiaceae</taxon>
        <taxon>Rhizobium/Agrobacterium group</taxon>
        <taxon>Rhizobium</taxon>
    </lineage>
</organism>
<protein>
    <submittedName>
        <fullName evidence="1">Uncharacterized protein</fullName>
    </submittedName>
</protein>
<accession>A0AAE8Q420</accession>
<gene>
    <name evidence="1" type="ORF">ELG94_39175</name>
</gene>
<dbReference type="RefSeq" id="WP_130663788.1">
    <property type="nucleotide sequence ID" value="NZ_SIKX01000008.1"/>
</dbReference>
<comment type="caution">
    <text evidence="1">The sequence shown here is derived from an EMBL/GenBank/DDBJ whole genome shotgun (WGS) entry which is preliminary data.</text>
</comment>
<sequence length="236" mass="26186">MKSISEAFDSFSHALRLNTEHLIHAPALMKVDPQEAAGNLDLGLSAVLNGFHSIYDAAQASSQINFPWNKAAPTATLLAIRNARHHNHAHRIRSVETYFTRPRQGRVSGEFGLVTYGAGSPLEQRLFVQALSWQDVNELLNLPYSVTRLNAQRAQTINDYLGGNTLTSFAASWTQEIPVFFDMLPIITNAAKAAVRVLEPEVEVLSMEGREFLAHFKGVGEVDMAVQHFRLGTFEI</sequence>
<evidence type="ECO:0000313" key="2">
    <source>
        <dbReference type="Proteomes" id="UP000291892"/>
    </source>
</evidence>
<reference evidence="1 2" key="1">
    <citation type="submission" date="2019-02" db="EMBL/GenBank/DDBJ databases">
        <title>The genomic architecture of introgression among sibling species of bacteria.</title>
        <authorList>
            <person name="Cavassim M.I.A."/>
            <person name="Moeskjaer S."/>
            <person name="Moslemi C."/>
            <person name="Fields B."/>
            <person name="Bachmann A."/>
            <person name="Vilhjalmsson B."/>
            <person name="Schierup M.H."/>
            <person name="Young J.P.W."/>
            <person name="Andersen S.U."/>
        </authorList>
    </citation>
    <scope>NUCLEOTIDE SEQUENCE [LARGE SCALE GENOMIC DNA]</scope>
    <source>
        <strain evidence="1 2">SM42</strain>
    </source>
</reference>
<name>A0AAE8Q420_9HYPH</name>
<evidence type="ECO:0000313" key="1">
    <source>
        <dbReference type="EMBL" id="TBF01072.1"/>
    </source>
</evidence>